<dbReference type="Gene3D" id="3.40.50.150">
    <property type="entry name" value="Vaccinia Virus protein VP39"/>
    <property type="match status" value="1"/>
</dbReference>
<feature type="coiled-coil region" evidence="1">
    <location>
        <begin position="244"/>
        <end position="278"/>
    </location>
</feature>
<dbReference type="CDD" id="cd03823">
    <property type="entry name" value="GT4_ExpE7-like"/>
    <property type="match status" value="1"/>
</dbReference>
<dbReference type="InterPro" id="IPR050194">
    <property type="entry name" value="Glycosyltransferase_grp1"/>
</dbReference>
<dbReference type="RefSeq" id="WP_139917788.1">
    <property type="nucleotide sequence ID" value="NZ_CBCSLE010000054.1"/>
</dbReference>
<keyword evidence="5" id="KW-1185">Reference proteome</keyword>
<protein>
    <submittedName>
        <fullName evidence="4">Glycosyltransferase</fullName>
    </submittedName>
</protein>
<keyword evidence="1" id="KW-0175">Coiled coil</keyword>
<name>A0A7X4Y8Y0_9BACT</name>
<dbReference type="Pfam" id="PF13579">
    <property type="entry name" value="Glyco_trans_4_4"/>
    <property type="match status" value="1"/>
</dbReference>
<evidence type="ECO:0000256" key="1">
    <source>
        <dbReference type="SAM" id="Coils"/>
    </source>
</evidence>
<dbReference type="SUPFAM" id="SSF53335">
    <property type="entry name" value="S-adenosyl-L-methionine-dependent methyltransferases"/>
    <property type="match status" value="1"/>
</dbReference>
<dbReference type="GO" id="GO:0016757">
    <property type="term" value="F:glycosyltransferase activity"/>
    <property type="evidence" value="ECO:0007669"/>
    <property type="project" value="InterPro"/>
</dbReference>
<dbReference type="PANTHER" id="PTHR45947:SF13">
    <property type="entry name" value="TRANSFERASE"/>
    <property type="match status" value="1"/>
</dbReference>
<dbReference type="Gene3D" id="3.40.50.2000">
    <property type="entry name" value="Glycogen Phosphorylase B"/>
    <property type="match status" value="3"/>
</dbReference>
<evidence type="ECO:0000259" key="2">
    <source>
        <dbReference type="Pfam" id="PF00534"/>
    </source>
</evidence>
<dbReference type="InterPro" id="IPR028098">
    <property type="entry name" value="Glyco_trans_4-like_N"/>
</dbReference>
<dbReference type="Pfam" id="PF00534">
    <property type="entry name" value="Glycos_transf_1"/>
    <property type="match status" value="2"/>
</dbReference>
<dbReference type="SUPFAM" id="SSF53756">
    <property type="entry name" value="UDP-Glycosyltransferase/glycogen phosphorylase"/>
    <property type="match status" value="2"/>
</dbReference>
<feature type="domain" description="Glycosyl transferase family 1" evidence="2">
    <location>
        <begin position="631"/>
        <end position="756"/>
    </location>
</feature>
<gene>
    <name evidence="4" type="ORF">GTZ93_08485</name>
</gene>
<evidence type="ECO:0000313" key="4">
    <source>
        <dbReference type="EMBL" id="NBC39867.1"/>
    </source>
</evidence>
<evidence type="ECO:0000259" key="3">
    <source>
        <dbReference type="Pfam" id="PF13579"/>
    </source>
</evidence>
<accession>A0A7X4Y8Y0</accession>
<organism evidence="4 5">
    <name type="scientific">Corallococcus exiguus</name>
    <dbReference type="NCBI Taxonomy" id="83462"/>
    <lineage>
        <taxon>Bacteria</taxon>
        <taxon>Pseudomonadati</taxon>
        <taxon>Myxococcota</taxon>
        <taxon>Myxococcia</taxon>
        <taxon>Myxococcales</taxon>
        <taxon>Cystobacterineae</taxon>
        <taxon>Myxococcaceae</taxon>
        <taxon>Corallococcus</taxon>
    </lineage>
</organism>
<dbReference type="PANTHER" id="PTHR45947">
    <property type="entry name" value="SULFOQUINOVOSYL TRANSFERASE SQD2"/>
    <property type="match status" value="1"/>
</dbReference>
<sequence>MHPQLNPLEHPLCLTQPLRLLASSAWVEHVPFAMFLMDLLRPATLVELGAHTGVSYSAFCQAVDALKLETRCHAVDTWQGDPHAGFYGADVLADLRAHHDPLYSRFSQLHQMTFDEALSQFADGSIDLLHIDGCHEYAQVKADFEHWRPKMSARGVILFHDTHVHERNFGVWQLWEELKGQHPSFEFEHGFGLGVLAVGPEQPEGMLALTSTRDAEREHVRQAFATLGGRLTLLLHRQHLRDAYGQKEQQAADHARQAQQLQAELDAAREVARDTASTLREFEGRLARQGLAQRMLQEELGRKNARIYELDAHVARQGSELAHINGSLAWKAINRYWAMRERVLPPGTKRGHLYQKSKGTLHKVGAKLIKLPAKQGALKALRAAKAALTPATPAAPTASISAAVAPSAPLAPPAPWTAPLTQLSQSSLGRRILIIAELSLPQCKRYRVDQKVAMFHRLGYDVTVLRWNDHEECKAALQFHGLVIYYRVPAFPGVEELLAETKRLGVPHFFDVDDLIFDVEEYQKNTNVQRLPENERELLLNGAKLYRKALSLCEHAIASTPTIAEQMARVISGKVYVVENCLDDGILELAREMEARPPAVDADTVTIGYGSGTRTHDADFAIAADAILAVMERHPNVRLAIHGFLELPAGFERFSDRVFRIPFLDADDYLRALASWQISIAPLETTVFNDAKSNIKFIEASIFRVPAVCSGSGPFREIIDHGRNGFVATTREEWESGLSALVQDASLRKRMGEEAHRSVMARYHPAVVATERLQPILQHLPPAPPPRLKVLEANILFAPLSFGGATVVTEQLAHQLKAEGCDVTVFTGILNSPLPAYSVVRYEALGLPVIATQVPALTDRAQEYQNPRMGETFTQVLKAVRPDVVHFHSIQLLSSALATACAAEGIPYTITVHDAWWLCERQFMVREDATYCGQKGIDLRVCTKCVPDSRFTFKRTFALRKVLDGAALLMAPSEFQRQLYIANGVVPERIVVNKNGVLLPTRARAPRPANAPVRFAYLGGHAVHKGYFWLKDILESVPESAWVLKMTDIQLRMGSASIDAKEWKVKGQVEVVPPYDQDGMDAFFDGVDVLLMPSQCKESFGLTVREAMARNVWVVTTASGGVSEDIVEGVNGNVVDMADADGFRRVLRDLVAHPERLSRAPNAQRTTVRDYETQAKELHGLLSGLVSPAARGAAREDASATAIQR</sequence>
<reference evidence="4 5" key="1">
    <citation type="submission" date="2020-01" db="EMBL/GenBank/DDBJ databases">
        <title>The draft genome sequence of Corallococcus exiguus DSM 14696.</title>
        <authorList>
            <person name="Zhang X."/>
            <person name="Zhu H."/>
        </authorList>
    </citation>
    <scope>NUCLEOTIDE SEQUENCE [LARGE SCALE GENOMIC DNA]</scope>
    <source>
        <strain evidence="4 5">DSM 14696</strain>
    </source>
</reference>
<feature type="domain" description="Glycosyl transferase family 1" evidence="2">
    <location>
        <begin position="1060"/>
        <end position="1161"/>
    </location>
</feature>
<feature type="domain" description="Glycosyltransferase subfamily 4-like N-terminal" evidence="3">
    <location>
        <begin position="803"/>
        <end position="996"/>
    </location>
</feature>
<evidence type="ECO:0000313" key="5">
    <source>
        <dbReference type="Proteomes" id="UP000537825"/>
    </source>
</evidence>
<dbReference type="EMBL" id="JAAAPK010000002">
    <property type="protein sequence ID" value="NBC39867.1"/>
    <property type="molecule type" value="Genomic_DNA"/>
</dbReference>
<dbReference type="InterPro" id="IPR029063">
    <property type="entry name" value="SAM-dependent_MTases_sf"/>
</dbReference>
<proteinExistence type="predicted"/>
<dbReference type="Pfam" id="PF13578">
    <property type="entry name" value="Methyltransf_24"/>
    <property type="match status" value="1"/>
</dbReference>
<dbReference type="InterPro" id="IPR001296">
    <property type="entry name" value="Glyco_trans_1"/>
</dbReference>
<dbReference type="AlphaFoldDB" id="A0A7X4Y8Y0"/>
<comment type="caution">
    <text evidence="4">The sequence shown here is derived from an EMBL/GenBank/DDBJ whole genome shotgun (WGS) entry which is preliminary data.</text>
</comment>
<dbReference type="Proteomes" id="UP000537825">
    <property type="component" value="Unassembled WGS sequence"/>
</dbReference>
<keyword evidence="4" id="KW-0808">Transferase</keyword>